<keyword evidence="2" id="KW-1185">Reference proteome</keyword>
<dbReference type="HOGENOM" id="CLU_1778024_0_0_1"/>
<dbReference type="OrthoDB" id="37659at2759"/>
<evidence type="ECO:0000313" key="1">
    <source>
        <dbReference type="EMBL" id="EPE07100.1"/>
    </source>
</evidence>
<sequence>MKRQRDADSSASDRHDFAGPLGTSECDPWATAARRPCDPCVSYANPLYFHIVGGPKAFVLKPPGENYIVKRAGKFAKLIYVGTLTTKLSASELEGLMIDNESYEYNCHSWVEKALQLLKDYGYIAEAEYEAGFDSMMGATVEAVDG</sequence>
<protein>
    <submittedName>
        <fullName evidence="1">Uncharacterized protein</fullName>
    </submittedName>
</protein>
<gene>
    <name evidence="1" type="ORF">F503_07751</name>
</gene>
<dbReference type="Proteomes" id="UP000016923">
    <property type="component" value="Unassembled WGS sequence"/>
</dbReference>
<dbReference type="VEuPathDB" id="FungiDB:F503_07751"/>
<proteinExistence type="predicted"/>
<evidence type="ECO:0000313" key="2">
    <source>
        <dbReference type="Proteomes" id="UP000016923"/>
    </source>
</evidence>
<reference evidence="1 2" key="1">
    <citation type="journal article" date="2013" name="BMC Genomics">
        <title>The genome and transcriptome of the pine saprophyte Ophiostoma piceae, and a comparison with the bark beetle-associated pine pathogen Grosmannia clavigera.</title>
        <authorList>
            <person name="Haridas S."/>
            <person name="Wang Y."/>
            <person name="Lim L."/>
            <person name="Massoumi Alamouti S."/>
            <person name="Jackman S."/>
            <person name="Docking R."/>
            <person name="Robertson G."/>
            <person name="Birol I."/>
            <person name="Bohlmann J."/>
            <person name="Breuil C."/>
        </authorList>
    </citation>
    <scope>NUCLEOTIDE SEQUENCE [LARGE SCALE GENOMIC DNA]</scope>
    <source>
        <strain evidence="1 2">UAMH 11346</strain>
    </source>
</reference>
<organism evidence="1 2">
    <name type="scientific">Ophiostoma piceae (strain UAMH 11346)</name>
    <name type="common">Sap stain fungus</name>
    <dbReference type="NCBI Taxonomy" id="1262450"/>
    <lineage>
        <taxon>Eukaryota</taxon>
        <taxon>Fungi</taxon>
        <taxon>Dikarya</taxon>
        <taxon>Ascomycota</taxon>
        <taxon>Pezizomycotina</taxon>
        <taxon>Sordariomycetes</taxon>
        <taxon>Sordariomycetidae</taxon>
        <taxon>Ophiostomatales</taxon>
        <taxon>Ophiostomataceae</taxon>
        <taxon>Ophiostoma</taxon>
    </lineage>
</organism>
<dbReference type="EMBL" id="KE148151">
    <property type="protein sequence ID" value="EPE07100.1"/>
    <property type="molecule type" value="Genomic_DNA"/>
</dbReference>
<accession>S3D1G1</accession>
<dbReference type="AlphaFoldDB" id="S3D1G1"/>
<name>S3D1G1_OPHP1</name>